<dbReference type="EC" id="3.1.1.-" evidence="3"/>
<dbReference type="SUPFAM" id="SSF53474">
    <property type="entry name" value="alpha/beta-Hydrolases"/>
    <property type="match status" value="1"/>
</dbReference>
<feature type="signal peptide" evidence="3">
    <location>
        <begin position="1"/>
        <end position="32"/>
    </location>
</feature>
<keyword evidence="6" id="KW-1185">Reference proteome</keyword>
<dbReference type="InterPro" id="IPR019826">
    <property type="entry name" value="Carboxylesterase_B_AS"/>
</dbReference>
<dbReference type="PROSITE" id="PS00122">
    <property type="entry name" value="CARBOXYLESTERASE_B_1"/>
    <property type="match status" value="1"/>
</dbReference>
<organism evidence="5 6">
    <name type="scientific">Qipengyuania benthica</name>
    <dbReference type="NCBI Taxonomy" id="3067651"/>
    <lineage>
        <taxon>Bacteria</taxon>
        <taxon>Pseudomonadati</taxon>
        <taxon>Pseudomonadota</taxon>
        <taxon>Alphaproteobacteria</taxon>
        <taxon>Sphingomonadales</taxon>
        <taxon>Erythrobacteraceae</taxon>
        <taxon>Qipengyuania</taxon>
    </lineage>
</organism>
<evidence type="ECO:0000313" key="6">
    <source>
        <dbReference type="Proteomes" id="UP001235664"/>
    </source>
</evidence>
<sequence>MTIGTTCRGKMSLLGLALALAGCAHSSSPIEAASGPEVGIEPGALRGIENSGIRSFKGIPYAAAAVGERRWKPPQRPASWTGVRDAREFGPACIQPPVPARSIYNDPPAATSEDCLSLNVWSPADARRAPVIVWLHGGSLRIGVSSLPLYDGNNYASRGVVFVSVNYRLGPLGWLAHEELSGESPAGISGNYGLLDQIAALEWVRDNIAAFGGDPANVTVMGESAGALSTTYLMVSPQARGLFGKAIIQSTNVRSFPELSQDDNRTPSAERIGAELLSDLGASDIAAARALEAQDLTERATAAGFIPQGTIDGVVLPRQLVDIFDSGDQARVPVIVGFNAHEFRPEGGPGPRMPSSLKEYEERIESIYGNLAPEFLRLYPAGEGADALLDAAGDGIFGWSGERIALSQRDLGLESYFYIFDHCYPAAERRDLCGFHASELPFSFGNLDAEALPDRWPVPDGTSDRAVSDAMLDYWTSFAASGNPHGEGLPDWQAYGSQQNYLRFVDTPVAGRDPRPGMFELHEAFSRRQRELGRSWGQAIGLAAEPEEPSTTRIKQ</sequence>
<dbReference type="InterPro" id="IPR002018">
    <property type="entry name" value="CarbesteraseB"/>
</dbReference>
<gene>
    <name evidence="5" type="ORF">Q9K01_10215</name>
</gene>
<name>A0ABT9H9L0_9SPHN</name>
<protein>
    <recommendedName>
        <fullName evidence="3">Carboxylic ester hydrolase</fullName>
        <ecNumber evidence="3">3.1.1.-</ecNumber>
    </recommendedName>
</protein>
<evidence type="ECO:0000256" key="2">
    <source>
        <dbReference type="ARBA" id="ARBA00022801"/>
    </source>
</evidence>
<evidence type="ECO:0000313" key="5">
    <source>
        <dbReference type="EMBL" id="MDP4540000.1"/>
    </source>
</evidence>
<dbReference type="Pfam" id="PF00135">
    <property type="entry name" value="COesterase"/>
    <property type="match status" value="1"/>
</dbReference>
<dbReference type="PANTHER" id="PTHR11559">
    <property type="entry name" value="CARBOXYLESTERASE"/>
    <property type="match status" value="1"/>
</dbReference>
<reference evidence="5 6" key="1">
    <citation type="submission" date="2023-08" db="EMBL/GenBank/DDBJ databases">
        <title>genomic of DY56.</title>
        <authorList>
            <person name="Wang Y."/>
        </authorList>
    </citation>
    <scope>NUCLEOTIDE SEQUENCE [LARGE SCALE GENOMIC DNA]</scope>
    <source>
        <strain evidence="5 6">DY56-A-20</strain>
    </source>
</reference>
<comment type="similarity">
    <text evidence="1 3">Belongs to the type-B carboxylesterase/lipase family.</text>
</comment>
<dbReference type="EMBL" id="JAVAIL010000003">
    <property type="protein sequence ID" value="MDP4540000.1"/>
    <property type="molecule type" value="Genomic_DNA"/>
</dbReference>
<feature type="domain" description="Carboxylesterase type B" evidence="4">
    <location>
        <begin position="36"/>
        <end position="507"/>
    </location>
</feature>
<dbReference type="InterPro" id="IPR029058">
    <property type="entry name" value="AB_hydrolase_fold"/>
</dbReference>
<comment type="caution">
    <text evidence="5">The sequence shown here is derived from an EMBL/GenBank/DDBJ whole genome shotgun (WGS) entry which is preliminary data.</text>
</comment>
<dbReference type="InterPro" id="IPR050309">
    <property type="entry name" value="Type-B_Carboxylest/Lipase"/>
</dbReference>
<feature type="chain" id="PRO_5044981368" description="Carboxylic ester hydrolase" evidence="3">
    <location>
        <begin position="33"/>
        <end position="556"/>
    </location>
</feature>
<keyword evidence="3" id="KW-0732">Signal</keyword>
<keyword evidence="2 3" id="KW-0378">Hydrolase</keyword>
<accession>A0ABT9H9L0</accession>
<evidence type="ECO:0000256" key="3">
    <source>
        <dbReference type="RuleBase" id="RU361235"/>
    </source>
</evidence>
<dbReference type="Proteomes" id="UP001235664">
    <property type="component" value="Unassembled WGS sequence"/>
</dbReference>
<proteinExistence type="inferred from homology"/>
<dbReference type="RefSeq" id="WP_305930146.1">
    <property type="nucleotide sequence ID" value="NZ_JAVAIL010000003.1"/>
</dbReference>
<evidence type="ECO:0000256" key="1">
    <source>
        <dbReference type="ARBA" id="ARBA00005964"/>
    </source>
</evidence>
<evidence type="ECO:0000259" key="4">
    <source>
        <dbReference type="Pfam" id="PF00135"/>
    </source>
</evidence>
<dbReference type="Gene3D" id="3.40.50.1820">
    <property type="entry name" value="alpha/beta hydrolase"/>
    <property type="match status" value="1"/>
</dbReference>